<dbReference type="AlphaFoldDB" id="A0A1S8CN26"/>
<dbReference type="STRING" id="2034155.BMI79_07345"/>
<reference evidence="1 2" key="1">
    <citation type="submission" date="2016-11" db="EMBL/GenBank/DDBJ databases">
        <title>Rahnella oryzae sp. nov., isolated from rice root.</title>
        <authorList>
            <person name="Zhang X.-X."/>
            <person name="Zhang J."/>
        </authorList>
    </citation>
    <scope>NUCLEOTIDE SEQUENCE [LARGE SCALE GENOMIC DNA]</scope>
    <source>
        <strain evidence="1 2">J11-6</strain>
    </source>
</reference>
<organism evidence="1 2">
    <name type="scientific">Serratia oryzae</name>
    <dbReference type="NCBI Taxonomy" id="2034155"/>
    <lineage>
        <taxon>Bacteria</taxon>
        <taxon>Pseudomonadati</taxon>
        <taxon>Pseudomonadota</taxon>
        <taxon>Gammaproteobacteria</taxon>
        <taxon>Enterobacterales</taxon>
        <taxon>Yersiniaceae</taxon>
        <taxon>Serratia</taxon>
    </lineage>
</organism>
<comment type="caution">
    <text evidence="1">The sequence shown here is derived from an EMBL/GenBank/DDBJ whole genome shotgun (WGS) entry which is preliminary data.</text>
</comment>
<protein>
    <submittedName>
        <fullName evidence="1">Uncharacterized protein</fullName>
    </submittedName>
</protein>
<evidence type="ECO:0000313" key="2">
    <source>
        <dbReference type="Proteomes" id="UP000216021"/>
    </source>
</evidence>
<sequence>MLIIYLNKWSIHYATFYGEQAEFCKHDNLTGMIIGFITAYSQTIVLISKAFSAHGGRGGFLD</sequence>
<evidence type="ECO:0000313" key="1">
    <source>
        <dbReference type="EMBL" id="OMQ24630.1"/>
    </source>
</evidence>
<gene>
    <name evidence="1" type="ORF">BMI79_07345</name>
</gene>
<keyword evidence="2" id="KW-1185">Reference proteome</keyword>
<proteinExistence type="predicted"/>
<dbReference type="EMBL" id="MOXD01000003">
    <property type="protein sequence ID" value="OMQ24630.1"/>
    <property type="molecule type" value="Genomic_DNA"/>
</dbReference>
<name>A0A1S8CN26_9GAMM</name>
<accession>A0A1S8CN26</accession>
<dbReference type="Proteomes" id="UP000216021">
    <property type="component" value="Unassembled WGS sequence"/>
</dbReference>